<dbReference type="GO" id="GO:0032259">
    <property type="term" value="P:methylation"/>
    <property type="evidence" value="ECO:0007669"/>
    <property type="project" value="UniProtKB-KW"/>
</dbReference>
<evidence type="ECO:0000259" key="1">
    <source>
        <dbReference type="Pfam" id="PF13649"/>
    </source>
</evidence>
<dbReference type="CDD" id="cd02440">
    <property type="entry name" value="AdoMet_MTases"/>
    <property type="match status" value="1"/>
</dbReference>
<dbReference type="InterPro" id="IPR029063">
    <property type="entry name" value="SAM-dependent_MTases_sf"/>
</dbReference>
<keyword evidence="3" id="KW-1185">Reference proteome</keyword>
<dbReference type="GO" id="GO:0008168">
    <property type="term" value="F:methyltransferase activity"/>
    <property type="evidence" value="ECO:0007669"/>
    <property type="project" value="UniProtKB-KW"/>
</dbReference>
<proteinExistence type="predicted"/>
<organism evidence="2 3">
    <name type="scientific">Mesorhizobium sangaii</name>
    <dbReference type="NCBI Taxonomy" id="505389"/>
    <lineage>
        <taxon>Bacteria</taxon>
        <taxon>Pseudomonadati</taxon>
        <taxon>Pseudomonadota</taxon>
        <taxon>Alphaproteobacteria</taxon>
        <taxon>Hyphomicrobiales</taxon>
        <taxon>Phyllobacteriaceae</taxon>
        <taxon>Mesorhizobium</taxon>
    </lineage>
</organism>
<feature type="domain" description="Methyltransferase" evidence="1">
    <location>
        <begin position="82"/>
        <end position="174"/>
    </location>
</feature>
<protein>
    <submittedName>
        <fullName evidence="2">SAM-dependent methyltransferase</fullName>
    </submittedName>
</protein>
<dbReference type="SUPFAM" id="SSF53335">
    <property type="entry name" value="S-adenosyl-L-methionine-dependent methyltransferases"/>
    <property type="match status" value="1"/>
</dbReference>
<evidence type="ECO:0000313" key="3">
    <source>
        <dbReference type="Proteomes" id="UP000556329"/>
    </source>
</evidence>
<dbReference type="AlphaFoldDB" id="A0A841P5F9"/>
<name>A0A841P5F9_9HYPH</name>
<dbReference type="Gene3D" id="3.40.50.150">
    <property type="entry name" value="Vaccinia Virus protein VP39"/>
    <property type="match status" value="1"/>
</dbReference>
<accession>A0A841P5F9</accession>
<dbReference type="InterPro" id="IPR041698">
    <property type="entry name" value="Methyltransf_25"/>
</dbReference>
<sequence>MSDIDITGILAEHEPLARSIAEVKKVAYEISKDDMLLDFFVRAVFPTDHRNAIEAYFTGGEDCAKRFANLCREHLSSGPSSVLEFASGYGRVARYAKHVLPDTAWVSSDVHPNAVEFLSSKIGVRAHLSSTKPEDWSIDDEFDVVFALSFFSHMPDATFAPWLSRVFTAVKPGGIFVFTTHGAVTLRNMRAGGSPAQFDDTGFYWNSKSDQRDLDARDYGTSAVSLGYVQKAVSDIEGAELIRFQQAFWWAHQDLYVVRKLDQ</sequence>
<evidence type="ECO:0000313" key="2">
    <source>
        <dbReference type="EMBL" id="MBB6408811.1"/>
    </source>
</evidence>
<dbReference type="EMBL" id="JACHEF010000001">
    <property type="protein sequence ID" value="MBB6408811.1"/>
    <property type="molecule type" value="Genomic_DNA"/>
</dbReference>
<comment type="caution">
    <text evidence="2">The sequence shown here is derived from an EMBL/GenBank/DDBJ whole genome shotgun (WGS) entry which is preliminary data.</text>
</comment>
<dbReference type="Proteomes" id="UP000556329">
    <property type="component" value="Unassembled WGS sequence"/>
</dbReference>
<keyword evidence="2" id="KW-0489">Methyltransferase</keyword>
<dbReference type="RefSeq" id="WP_184871823.1">
    <property type="nucleotide sequence ID" value="NZ_JACHEF010000001.1"/>
</dbReference>
<reference evidence="2 3" key="1">
    <citation type="submission" date="2020-08" db="EMBL/GenBank/DDBJ databases">
        <title>Genomic Encyclopedia of Type Strains, Phase IV (KMG-IV): sequencing the most valuable type-strain genomes for metagenomic binning, comparative biology and taxonomic classification.</title>
        <authorList>
            <person name="Goeker M."/>
        </authorList>
    </citation>
    <scope>NUCLEOTIDE SEQUENCE [LARGE SCALE GENOMIC DNA]</scope>
    <source>
        <strain evidence="2 3">DSM 100039</strain>
    </source>
</reference>
<gene>
    <name evidence="2" type="ORF">HNQ71_001455</name>
</gene>
<keyword evidence="2" id="KW-0808">Transferase</keyword>
<dbReference type="Pfam" id="PF13649">
    <property type="entry name" value="Methyltransf_25"/>
    <property type="match status" value="1"/>
</dbReference>